<dbReference type="AlphaFoldDB" id="A0A423PLB4"/>
<evidence type="ECO:0000256" key="5">
    <source>
        <dbReference type="ARBA" id="ARBA00023136"/>
    </source>
</evidence>
<protein>
    <submittedName>
        <fullName evidence="7">Cytosine permease</fullName>
    </submittedName>
</protein>
<sequence>MTRSHNPAPQDYELTTVPAGARRGFWTMLSVMLGFTFFSASMWAGGTLGEGLSLTRFAAVVLAGNLILGSYAALLALIASRTGLSTHLLARYAFGSRGSWLASALLGGTQVGWFGVGVVMFALPVQVATGIDTLWLIIAGGVLMTATAWLGFKALTVLSFVAVPAIFVLGNLSVGLAVDEAGGLAALAAIQPENTLTLAVALSICIGSFISGATLTPDFVRFAKSPRIGVGTTLIAFFLGNSLMFTFGAVGALVYSESDISKVMFAQGLIIPAILVLGLNIWTTNDNALYAASLGFSNITGWPKHWIVLANGLVGTVFALWLYNNFVGWLSFLSSALPPIGAILIADYFLVARGRYQAFERAVLADVNWTAVAAWALGFAAANLLPGIPPVNAVLAALVVYVAASHLLGQAAARRAAA</sequence>
<dbReference type="InterPro" id="IPR001248">
    <property type="entry name" value="Pur-cyt_permease"/>
</dbReference>
<dbReference type="Proteomes" id="UP000285123">
    <property type="component" value="Unassembled WGS sequence"/>
</dbReference>
<evidence type="ECO:0000256" key="3">
    <source>
        <dbReference type="ARBA" id="ARBA00022692"/>
    </source>
</evidence>
<dbReference type="EMBL" id="AYKF01000101">
    <property type="protein sequence ID" value="ROO26400.1"/>
    <property type="molecule type" value="Genomic_DNA"/>
</dbReference>
<name>A0A423PLB4_9GAMM</name>
<dbReference type="NCBIfam" id="NF008241">
    <property type="entry name" value="PRK11017.1"/>
    <property type="match status" value="1"/>
</dbReference>
<organism evidence="7 8">
    <name type="scientific">Salinisphaera orenii YIM 95161</name>
    <dbReference type="NCBI Taxonomy" id="1051139"/>
    <lineage>
        <taxon>Bacteria</taxon>
        <taxon>Pseudomonadati</taxon>
        <taxon>Pseudomonadota</taxon>
        <taxon>Gammaproteobacteria</taxon>
        <taxon>Salinisphaerales</taxon>
        <taxon>Salinisphaeraceae</taxon>
        <taxon>Salinisphaera</taxon>
    </lineage>
</organism>
<accession>A0A423PLB4</accession>
<feature type="transmembrane region" description="Helical" evidence="6">
    <location>
        <begin position="329"/>
        <end position="351"/>
    </location>
</feature>
<dbReference type="PANTHER" id="PTHR30569">
    <property type="entry name" value="CYTOSINE TRANSPORTER CODB"/>
    <property type="match status" value="1"/>
</dbReference>
<dbReference type="GO" id="GO:0005886">
    <property type="term" value="C:plasma membrane"/>
    <property type="evidence" value="ECO:0007669"/>
    <property type="project" value="TreeGrafter"/>
</dbReference>
<comment type="caution">
    <text evidence="7">The sequence shown here is derived from an EMBL/GenBank/DDBJ whole genome shotgun (WGS) entry which is preliminary data.</text>
</comment>
<feature type="transmembrane region" description="Helical" evidence="6">
    <location>
        <begin position="305"/>
        <end position="323"/>
    </location>
</feature>
<dbReference type="RefSeq" id="WP_123591841.1">
    <property type="nucleotide sequence ID" value="NZ_AYKF01000101.1"/>
</dbReference>
<feature type="transmembrane region" description="Helical" evidence="6">
    <location>
        <begin position="198"/>
        <end position="216"/>
    </location>
</feature>
<comment type="subcellular location">
    <subcellularLocation>
        <location evidence="1">Membrane</location>
        <topology evidence="1">Multi-pass membrane protein</topology>
    </subcellularLocation>
</comment>
<dbReference type="GO" id="GO:0015209">
    <property type="term" value="F:cytosine transmembrane transporter activity"/>
    <property type="evidence" value="ECO:0007669"/>
    <property type="project" value="InterPro"/>
</dbReference>
<proteinExistence type="inferred from homology"/>
<dbReference type="InterPro" id="IPR030191">
    <property type="entry name" value="CodB"/>
</dbReference>
<feature type="transmembrane region" description="Helical" evidence="6">
    <location>
        <begin position="57"/>
        <end position="79"/>
    </location>
</feature>
<gene>
    <name evidence="7" type="primary">codB</name>
    <name evidence="7" type="ORF">SAHL_13015</name>
</gene>
<reference evidence="7 8" key="1">
    <citation type="submission" date="2013-10" db="EMBL/GenBank/DDBJ databases">
        <title>Salinisphaera halophila YIM 95161 Genome Sequencing.</title>
        <authorList>
            <person name="Lai Q."/>
            <person name="Li C."/>
            <person name="Shao Z."/>
        </authorList>
    </citation>
    <scope>NUCLEOTIDE SEQUENCE [LARGE SCALE GENOMIC DNA]</scope>
    <source>
        <strain evidence="7 8">YIM 95161</strain>
    </source>
</reference>
<evidence type="ECO:0000313" key="7">
    <source>
        <dbReference type="EMBL" id="ROO26400.1"/>
    </source>
</evidence>
<keyword evidence="3 6" id="KW-0812">Transmembrane</keyword>
<dbReference type="OrthoDB" id="9780088at2"/>
<feature type="transmembrane region" description="Helical" evidence="6">
    <location>
        <begin position="363"/>
        <end position="385"/>
    </location>
</feature>
<dbReference type="CDD" id="cd11484">
    <property type="entry name" value="SLC-NCS1sbd_CobB-like"/>
    <property type="match status" value="1"/>
</dbReference>
<feature type="transmembrane region" description="Helical" evidence="6">
    <location>
        <begin position="134"/>
        <end position="152"/>
    </location>
</feature>
<evidence type="ECO:0000256" key="6">
    <source>
        <dbReference type="SAM" id="Phobius"/>
    </source>
</evidence>
<keyword evidence="5 6" id="KW-0472">Membrane</keyword>
<evidence type="ECO:0000313" key="8">
    <source>
        <dbReference type="Proteomes" id="UP000285123"/>
    </source>
</evidence>
<feature type="transmembrane region" description="Helical" evidence="6">
    <location>
        <begin position="228"/>
        <end position="253"/>
    </location>
</feature>
<feature type="transmembrane region" description="Helical" evidence="6">
    <location>
        <begin position="391"/>
        <end position="409"/>
    </location>
</feature>
<feature type="transmembrane region" description="Helical" evidence="6">
    <location>
        <begin position="265"/>
        <end position="284"/>
    </location>
</feature>
<feature type="transmembrane region" description="Helical" evidence="6">
    <location>
        <begin position="25"/>
        <end position="45"/>
    </location>
</feature>
<dbReference type="Gene3D" id="1.10.4160.10">
    <property type="entry name" value="Hydantoin permease"/>
    <property type="match status" value="1"/>
</dbReference>
<feature type="transmembrane region" description="Helical" evidence="6">
    <location>
        <begin position="157"/>
        <end position="178"/>
    </location>
</feature>
<dbReference type="Pfam" id="PF02133">
    <property type="entry name" value="Transp_cyt_pur"/>
    <property type="match status" value="1"/>
</dbReference>
<evidence type="ECO:0000256" key="4">
    <source>
        <dbReference type="ARBA" id="ARBA00022989"/>
    </source>
</evidence>
<comment type="similarity">
    <text evidence="2">Belongs to the purine-cytosine permease (2.A.39) family.</text>
</comment>
<evidence type="ECO:0000256" key="2">
    <source>
        <dbReference type="ARBA" id="ARBA00008974"/>
    </source>
</evidence>
<evidence type="ECO:0000256" key="1">
    <source>
        <dbReference type="ARBA" id="ARBA00004141"/>
    </source>
</evidence>
<feature type="transmembrane region" description="Helical" evidence="6">
    <location>
        <begin position="100"/>
        <end position="122"/>
    </location>
</feature>
<dbReference type="PANTHER" id="PTHR30569:SF0">
    <property type="entry name" value="CYTOSINE PERMEASE"/>
    <property type="match status" value="1"/>
</dbReference>
<keyword evidence="4 6" id="KW-1133">Transmembrane helix</keyword>